<keyword evidence="2" id="KW-1185">Reference proteome</keyword>
<dbReference type="Gene3D" id="2.160.10.10">
    <property type="entry name" value="Hexapeptide repeat proteins"/>
    <property type="match status" value="1"/>
</dbReference>
<reference evidence="1 2" key="1">
    <citation type="submission" date="2019-08" db="EMBL/GenBank/DDBJ databases">
        <title>Genomes of Subsaximicrobium wynnwilliamsii strains.</title>
        <authorList>
            <person name="Bowman J.P."/>
        </authorList>
    </citation>
    <scope>NUCLEOTIDE SEQUENCE [LARGE SCALE GENOMIC DNA]</scope>
    <source>
        <strain evidence="1 2">2-80-2</strain>
    </source>
</reference>
<comment type="caution">
    <text evidence="1">The sequence shown here is derived from an EMBL/GenBank/DDBJ whole genome shotgun (WGS) entry which is preliminary data.</text>
</comment>
<dbReference type="RefSeq" id="WP_147086421.1">
    <property type="nucleotide sequence ID" value="NZ_VORM01000032.1"/>
</dbReference>
<dbReference type="AlphaFoldDB" id="A0A5C6ZJ49"/>
<proteinExistence type="predicted"/>
<dbReference type="SUPFAM" id="SSF51161">
    <property type="entry name" value="Trimeric LpxA-like enzymes"/>
    <property type="match status" value="1"/>
</dbReference>
<name>A0A5C6ZJ49_9FLAO</name>
<accession>A0A5C6ZJ49</accession>
<gene>
    <name evidence="1" type="ORF">ESY86_09840</name>
</gene>
<sequence length="211" mass="23331">MIKLVKQLVESFIRNIGGVFGIKLRYLYYKHQFKTCGSKIIIEPGVFFENAEFMVFGSNIWIDKNVILVGGAFNSTGRNFSQKGKTLVKWGELNISDGVHIAPFTLIQAHGGVKIGKNVTVASGSKIYSLSHHYKNLENLKDTKRYSFSSMANLEDQYMIIGNVIVGDYAAIGLNSVILPGSYIPNGTWVSVMSTVNSSDQMLSNSVFKSN</sequence>
<evidence type="ECO:0000313" key="1">
    <source>
        <dbReference type="EMBL" id="TXD89067.1"/>
    </source>
</evidence>
<dbReference type="InterPro" id="IPR011004">
    <property type="entry name" value="Trimer_LpxA-like_sf"/>
</dbReference>
<evidence type="ECO:0000313" key="2">
    <source>
        <dbReference type="Proteomes" id="UP000321578"/>
    </source>
</evidence>
<organism evidence="1 2">
    <name type="scientific">Subsaximicrobium wynnwilliamsii</name>
    <dbReference type="NCBI Taxonomy" id="291179"/>
    <lineage>
        <taxon>Bacteria</taxon>
        <taxon>Pseudomonadati</taxon>
        <taxon>Bacteroidota</taxon>
        <taxon>Flavobacteriia</taxon>
        <taxon>Flavobacteriales</taxon>
        <taxon>Flavobacteriaceae</taxon>
        <taxon>Subsaximicrobium</taxon>
    </lineage>
</organism>
<dbReference type="EMBL" id="VORO01000009">
    <property type="protein sequence ID" value="TXD89067.1"/>
    <property type="molecule type" value="Genomic_DNA"/>
</dbReference>
<evidence type="ECO:0008006" key="3">
    <source>
        <dbReference type="Google" id="ProtNLM"/>
    </source>
</evidence>
<dbReference type="Proteomes" id="UP000321578">
    <property type="component" value="Unassembled WGS sequence"/>
</dbReference>
<dbReference type="OrthoDB" id="9803036at2"/>
<protein>
    <recommendedName>
        <fullName evidence="3">Acyltransferase</fullName>
    </recommendedName>
</protein>